<dbReference type="InParanoid" id="A0A1C4WV15"/>
<reference evidence="2" key="1">
    <citation type="submission" date="2016-06" db="EMBL/GenBank/DDBJ databases">
        <authorList>
            <person name="Varghese N."/>
            <person name="Submissions Spin"/>
        </authorList>
    </citation>
    <scope>NUCLEOTIDE SEQUENCE [LARGE SCALE GENOMIC DNA]</scope>
    <source>
        <strain evidence="2">DSM 43816</strain>
    </source>
</reference>
<accession>A0A1C4WV15</accession>
<dbReference type="AlphaFoldDB" id="A0A1C4WV15"/>
<keyword evidence="2" id="KW-1185">Reference proteome</keyword>
<evidence type="ECO:0000313" key="2">
    <source>
        <dbReference type="Proteomes" id="UP000198253"/>
    </source>
</evidence>
<name>A0A1C4WV15_MICEC</name>
<protein>
    <submittedName>
        <fullName evidence="1">Uncharacterized protein</fullName>
    </submittedName>
</protein>
<proteinExistence type="predicted"/>
<evidence type="ECO:0000313" key="1">
    <source>
        <dbReference type="EMBL" id="SCF00029.1"/>
    </source>
</evidence>
<sequence length="70" mass="7905">MGTNDGPGVPTNLPVDATVEWTPQSYDEQTYGWVELRARRHDHRRGVRVDLSTYRLAGSLREASGTSCWK</sequence>
<dbReference type="Proteomes" id="UP000198253">
    <property type="component" value="Chromosome I"/>
</dbReference>
<gene>
    <name evidence="1" type="ORF">GA0070618_2520</name>
</gene>
<dbReference type="RefSeq" id="WP_088981801.1">
    <property type="nucleotide sequence ID" value="NZ_LT607413.1"/>
</dbReference>
<dbReference type="EMBL" id="LT607413">
    <property type="protein sequence ID" value="SCF00029.1"/>
    <property type="molecule type" value="Genomic_DNA"/>
</dbReference>
<organism evidence="1 2">
    <name type="scientific">Micromonospora echinospora</name>
    <name type="common">Micromonospora purpurea</name>
    <dbReference type="NCBI Taxonomy" id="1877"/>
    <lineage>
        <taxon>Bacteria</taxon>
        <taxon>Bacillati</taxon>
        <taxon>Actinomycetota</taxon>
        <taxon>Actinomycetes</taxon>
        <taxon>Micromonosporales</taxon>
        <taxon>Micromonosporaceae</taxon>
        <taxon>Micromonospora</taxon>
    </lineage>
</organism>